<reference evidence="1 2" key="1">
    <citation type="submission" date="2019-04" db="EMBL/GenBank/DDBJ databases">
        <title>Chromosome genome assembly for Takifugu flavidus.</title>
        <authorList>
            <person name="Xiao S."/>
        </authorList>
    </citation>
    <scope>NUCLEOTIDE SEQUENCE [LARGE SCALE GENOMIC DNA]</scope>
    <source>
        <strain evidence="1">HTHZ2018</strain>
        <tissue evidence="1">Muscle</tissue>
    </source>
</reference>
<evidence type="ECO:0000313" key="1">
    <source>
        <dbReference type="EMBL" id="TWW70422.1"/>
    </source>
</evidence>
<gene>
    <name evidence="1" type="ORF">D4764_18G0012280</name>
</gene>
<keyword evidence="2" id="KW-1185">Reference proteome</keyword>
<dbReference type="EMBL" id="RHFK02000010">
    <property type="protein sequence ID" value="TWW70422.1"/>
    <property type="molecule type" value="Genomic_DNA"/>
</dbReference>
<dbReference type="Proteomes" id="UP000324091">
    <property type="component" value="Chromosome 18"/>
</dbReference>
<proteinExistence type="predicted"/>
<accession>A0A5C6NSC4</accession>
<name>A0A5C6NSC4_9TELE</name>
<sequence length="55" mass="6592">MTTIRARPQQSGHSGYMYLWLALATHRCSDWLLRQRAGRGRMWNQLLAVRYQQQE</sequence>
<protein>
    <submittedName>
        <fullName evidence="1">Uncharacterized protein</fullName>
    </submittedName>
</protein>
<comment type="caution">
    <text evidence="1">The sequence shown here is derived from an EMBL/GenBank/DDBJ whole genome shotgun (WGS) entry which is preliminary data.</text>
</comment>
<evidence type="ECO:0000313" key="2">
    <source>
        <dbReference type="Proteomes" id="UP000324091"/>
    </source>
</evidence>
<organism evidence="1 2">
    <name type="scientific">Takifugu flavidus</name>
    <name type="common">sansaifugu</name>
    <dbReference type="NCBI Taxonomy" id="433684"/>
    <lineage>
        <taxon>Eukaryota</taxon>
        <taxon>Metazoa</taxon>
        <taxon>Chordata</taxon>
        <taxon>Craniata</taxon>
        <taxon>Vertebrata</taxon>
        <taxon>Euteleostomi</taxon>
        <taxon>Actinopterygii</taxon>
        <taxon>Neopterygii</taxon>
        <taxon>Teleostei</taxon>
        <taxon>Neoteleostei</taxon>
        <taxon>Acanthomorphata</taxon>
        <taxon>Eupercaria</taxon>
        <taxon>Tetraodontiformes</taxon>
        <taxon>Tetradontoidea</taxon>
        <taxon>Tetraodontidae</taxon>
        <taxon>Takifugu</taxon>
    </lineage>
</organism>
<dbReference type="AlphaFoldDB" id="A0A5C6NSC4"/>